<feature type="region of interest" description="Disordered" evidence="1">
    <location>
        <begin position="1"/>
        <end position="143"/>
    </location>
</feature>
<keyword evidence="2" id="KW-1133">Transmembrane helix</keyword>
<gene>
    <name evidence="3" type="ORF">GCM10023205_10780</name>
</gene>
<dbReference type="EMBL" id="BAABHS010000003">
    <property type="protein sequence ID" value="GAA4951686.1"/>
    <property type="molecule type" value="Genomic_DNA"/>
</dbReference>
<feature type="transmembrane region" description="Helical" evidence="2">
    <location>
        <begin position="206"/>
        <end position="224"/>
    </location>
</feature>
<keyword evidence="4" id="KW-1185">Reference proteome</keyword>
<protein>
    <submittedName>
        <fullName evidence="3">Uncharacterized protein</fullName>
    </submittedName>
</protein>
<keyword evidence="2" id="KW-0472">Membrane</keyword>
<dbReference type="Proteomes" id="UP001500466">
    <property type="component" value="Unassembled WGS sequence"/>
</dbReference>
<keyword evidence="2" id="KW-0812">Transmembrane</keyword>
<comment type="caution">
    <text evidence="3">The sequence shown here is derived from an EMBL/GenBank/DDBJ whole genome shotgun (WGS) entry which is preliminary data.</text>
</comment>
<evidence type="ECO:0000256" key="1">
    <source>
        <dbReference type="SAM" id="MobiDB-lite"/>
    </source>
</evidence>
<evidence type="ECO:0000313" key="3">
    <source>
        <dbReference type="EMBL" id="GAA4951686.1"/>
    </source>
</evidence>
<organism evidence="3 4">
    <name type="scientific">Yinghuangia aomiensis</name>
    <dbReference type="NCBI Taxonomy" id="676205"/>
    <lineage>
        <taxon>Bacteria</taxon>
        <taxon>Bacillati</taxon>
        <taxon>Actinomycetota</taxon>
        <taxon>Actinomycetes</taxon>
        <taxon>Kitasatosporales</taxon>
        <taxon>Streptomycetaceae</taxon>
        <taxon>Yinghuangia</taxon>
    </lineage>
</organism>
<sequence>MSTGNGGTGKPRRSGMAGRLGRGRPAKPALPTPSPAPRRAGWKPKGSPQSPVSGGGRATPGAPVRRTPPSRTNGPRTGRPDPAGGPVPGSTTAKPKERRRIPRQFLPGGAARDDAAPGADEPGGPAPDRNARPEPPGSGGGWQWSGGGYTAVDYFMLIPGAAVAWYGGRLVEQCAAEASGRTAFFLWLMIAFWVTVATARWPAFRMLRWAWVLAGVLGAVWTPGR</sequence>
<feature type="compositionally biased region" description="Low complexity" evidence="1">
    <location>
        <begin position="116"/>
        <end position="128"/>
    </location>
</feature>
<feature type="transmembrane region" description="Helical" evidence="2">
    <location>
        <begin position="182"/>
        <end position="199"/>
    </location>
</feature>
<proteinExistence type="predicted"/>
<name>A0ABP9GVC3_9ACTN</name>
<evidence type="ECO:0000256" key="2">
    <source>
        <dbReference type="SAM" id="Phobius"/>
    </source>
</evidence>
<reference evidence="4" key="1">
    <citation type="journal article" date="2019" name="Int. J. Syst. Evol. Microbiol.">
        <title>The Global Catalogue of Microorganisms (GCM) 10K type strain sequencing project: providing services to taxonomists for standard genome sequencing and annotation.</title>
        <authorList>
            <consortium name="The Broad Institute Genomics Platform"/>
            <consortium name="The Broad Institute Genome Sequencing Center for Infectious Disease"/>
            <person name="Wu L."/>
            <person name="Ma J."/>
        </authorList>
    </citation>
    <scope>NUCLEOTIDE SEQUENCE [LARGE SCALE GENOMIC DNA]</scope>
    <source>
        <strain evidence="4">JCM 17986</strain>
    </source>
</reference>
<accession>A0ABP9GVC3</accession>
<evidence type="ECO:0000313" key="4">
    <source>
        <dbReference type="Proteomes" id="UP001500466"/>
    </source>
</evidence>